<evidence type="ECO:0000259" key="2">
    <source>
        <dbReference type="Pfam" id="PF01266"/>
    </source>
</evidence>
<dbReference type="InterPro" id="IPR006076">
    <property type="entry name" value="FAD-dep_OxRdtase"/>
</dbReference>
<dbReference type="GO" id="GO:0016491">
    <property type="term" value="F:oxidoreductase activity"/>
    <property type="evidence" value="ECO:0007669"/>
    <property type="project" value="UniProtKB-KW"/>
</dbReference>
<keyword evidence="1 3" id="KW-0560">Oxidoreductase</keyword>
<dbReference type="SUPFAM" id="SSF54373">
    <property type="entry name" value="FAD-linked reductases, C-terminal domain"/>
    <property type="match status" value="1"/>
</dbReference>
<dbReference type="EMBL" id="JAYGGQ010000011">
    <property type="protein sequence ID" value="MEA5455879.1"/>
    <property type="molecule type" value="Genomic_DNA"/>
</dbReference>
<sequence>MNVPSGAGVSDVVVIGAGVIGAATAYFAAQRGLSVVVLDKGLPASGTSSACEGNILVSDKELGPELELTRYSLGVWHGDLAEHRHLWEFERKGGIIVASRESSLVSLSRVMAAQSGFGVQVEELDADALRALEPNISREALGGAYYPEDCQVQPMLVAAHLVRLAVAAGATFHADTPVTGFLRSGGRITGVRTARGDFSASSVVNCAGTWAGELAALAGVEVPVMPRRGFVMVTEPLPPMVHHKVYAAEYIDNVGSSDAGLQASPVVEGTPSGTILIGSTRERVGFDRTVSTEALRTLARNAVGLFPFLADVKVIRHYHGFRPYCPDHLPVIGHDERTPGLWHAAGHEGAGIGLSVGTGKLLAQALAGRETDLDLAPFAPARFGRAATPDQPREEATA</sequence>
<accession>A0ABU5T8N8</accession>
<dbReference type="Proteomes" id="UP001304769">
    <property type="component" value="Unassembled WGS sequence"/>
</dbReference>
<proteinExistence type="predicted"/>
<name>A0ABU5T8N8_9MICC</name>
<reference evidence="3 4" key="1">
    <citation type="submission" date="2023-12" db="EMBL/GenBank/DDBJ databases">
        <title>Sinomonas terricola sp. nov, isolated from litchi orchard soil in Guangdong, PR China.</title>
        <authorList>
            <person name="Jiaxin W."/>
            <person name="Yang Z."/>
            <person name="Honghui Z."/>
        </authorList>
    </citation>
    <scope>NUCLEOTIDE SEQUENCE [LARGE SCALE GENOMIC DNA]</scope>
    <source>
        <strain evidence="3 4">JGH33</strain>
    </source>
</reference>
<comment type="caution">
    <text evidence="3">The sequence shown here is derived from an EMBL/GenBank/DDBJ whole genome shotgun (WGS) entry which is preliminary data.</text>
</comment>
<dbReference type="InterPro" id="IPR036188">
    <property type="entry name" value="FAD/NAD-bd_sf"/>
</dbReference>
<feature type="domain" description="FAD dependent oxidoreductase" evidence="2">
    <location>
        <begin position="11"/>
        <end position="364"/>
    </location>
</feature>
<protein>
    <submittedName>
        <fullName evidence="3">FAD-dependent oxidoreductase</fullName>
        <ecNumber evidence="3">1.-.-.-</ecNumber>
    </submittedName>
</protein>
<dbReference type="Gene3D" id="3.30.9.10">
    <property type="entry name" value="D-Amino Acid Oxidase, subunit A, domain 2"/>
    <property type="match status" value="1"/>
</dbReference>
<dbReference type="EC" id="1.-.-.-" evidence="3"/>
<dbReference type="PANTHER" id="PTHR13847:SF287">
    <property type="entry name" value="FAD-DEPENDENT OXIDOREDUCTASE DOMAIN-CONTAINING PROTEIN 1"/>
    <property type="match status" value="1"/>
</dbReference>
<gene>
    <name evidence="3" type="ORF">SPF06_14185</name>
</gene>
<dbReference type="Pfam" id="PF01266">
    <property type="entry name" value="DAO"/>
    <property type="match status" value="1"/>
</dbReference>
<dbReference type="Gene3D" id="3.50.50.60">
    <property type="entry name" value="FAD/NAD(P)-binding domain"/>
    <property type="match status" value="1"/>
</dbReference>
<evidence type="ECO:0000313" key="3">
    <source>
        <dbReference type="EMBL" id="MEA5455879.1"/>
    </source>
</evidence>
<evidence type="ECO:0000256" key="1">
    <source>
        <dbReference type="ARBA" id="ARBA00023002"/>
    </source>
</evidence>
<dbReference type="RefSeq" id="WP_323279771.1">
    <property type="nucleotide sequence ID" value="NZ_JAYGGQ010000011.1"/>
</dbReference>
<dbReference type="SUPFAM" id="SSF51905">
    <property type="entry name" value="FAD/NAD(P)-binding domain"/>
    <property type="match status" value="1"/>
</dbReference>
<keyword evidence="4" id="KW-1185">Reference proteome</keyword>
<evidence type="ECO:0000313" key="4">
    <source>
        <dbReference type="Proteomes" id="UP001304769"/>
    </source>
</evidence>
<dbReference type="PANTHER" id="PTHR13847">
    <property type="entry name" value="SARCOSINE DEHYDROGENASE-RELATED"/>
    <property type="match status" value="1"/>
</dbReference>
<organism evidence="3 4">
    <name type="scientific">Sinomonas terricola</name>
    <dbReference type="NCBI Taxonomy" id="3110330"/>
    <lineage>
        <taxon>Bacteria</taxon>
        <taxon>Bacillati</taxon>
        <taxon>Actinomycetota</taxon>
        <taxon>Actinomycetes</taxon>
        <taxon>Micrococcales</taxon>
        <taxon>Micrococcaceae</taxon>
        <taxon>Sinomonas</taxon>
    </lineage>
</organism>